<name>M1AB54_SOLTU</name>
<feature type="region of interest" description="Disordered" evidence="1">
    <location>
        <begin position="148"/>
        <end position="217"/>
    </location>
</feature>
<feature type="compositionally biased region" description="Basic and acidic residues" evidence="1">
    <location>
        <begin position="458"/>
        <end position="471"/>
    </location>
</feature>
<feature type="compositionally biased region" description="Basic and acidic residues" evidence="1">
    <location>
        <begin position="393"/>
        <end position="406"/>
    </location>
</feature>
<dbReference type="InterPro" id="IPR006880">
    <property type="entry name" value="INO80B_C"/>
</dbReference>
<evidence type="ECO:0000313" key="3">
    <source>
        <dbReference type="EnsemblPlants" id="PGSC0003DMT400018788"/>
    </source>
</evidence>
<feature type="compositionally biased region" description="Polar residues" evidence="1">
    <location>
        <begin position="342"/>
        <end position="354"/>
    </location>
</feature>
<feature type="domain" description="INO80 complex subunit B-like conserved region" evidence="2">
    <location>
        <begin position="518"/>
        <end position="600"/>
    </location>
</feature>
<feature type="compositionally biased region" description="Basic and acidic residues" evidence="1">
    <location>
        <begin position="554"/>
        <end position="568"/>
    </location>
</feature>
<dbReference type="OMA" id="IHEKMED"/>
<dbReference type="EnsemblPlants" id="PGSC0003DMT400018788">
    <property type="protein sequence ID" value="PGSC0003DMT400018788"/>
    <property type="gene ID" value="PGSC0003DMG400007283"/>
</dbReference>
<dbReference type="Proteomes" id="UP000011115">
    <property type="component" value="Unassembled WGS sequence"/>
</dbReference>
<sequence length="655" mass="73437">MDDSDGSRCKGLISTVRKKRSQTLRRPRTENLTVPACHVHSPQTSLSDSASSDEYSDDANAGGRIDNLNYSISRDSSANRFKGDYSSKKNKEDEGSRATYDNACAGDDTNPRHGASVRQLGNVRDGVANDSKLEKLKLKIGGATGIIQTKNSSYGSSGSLLSSKSAQPSDASQPRQNLTPQDNSTEDGPLADKKSRSKGISCKGFPGGTFGASKSNMKKMPMKNVIKKQGDQPHQNRKVHRRRRLILDELDEEDEIHYLEKRNVGEELTKTRSLSGGLKVDKYEMLEDVGRSGKEVKRISNQGSEYTDYEEEELLSDGEAKRTKKKDKQMESYETPVETKSEISLTTRPRQQALLSGKEVNRKLNRGSEDPDYEKEELLSDGEAKRTKKKEKQMKESYETSVETKSEISLTTRPRQQALLSGKEANRKLNRGSEDPDYEKEELLSDGEAKRTKKKEKQMKESYETSVETKSEISLTTRQRALLSRRDSSATSVNQIGYPYGCPPAPPQKQKEKLSDVEQQLKRVKAAQKRRIRYEEVARESEAEAIRKILGQDSNKKKQEKIKKQQEELAQEKAAKELAPNTIRTVMGPTGTVVTFPHDMGLPSIFDSKPCSYPPPREKCAGPSCVNPSNYRDLKSNLRLCSLKCYKAIHEKMKD</sequence>
<feature type="compositionally biased region" description="Basic and acidic residues" evidence="1">
    <location>
        <begin position="424"/>
        <end position="434"/>
    </location>
</feature>
<accession>M1AB54</accession>
<dbReference type="Pfam" id="PF04438">
    <property type="entry name" value="zf-HIT"/>
    <property type="match status" value="1"/>
</dbReference>
<feature type="region of interest" description="Disordered" evidence="1">
    <location>
        <begin position="290"/>
        <end position="515"/>
    </location>
</feature>
<feature type="compositionally biased region" description="Basic and acidic residues" evidence="1">
    <location>
        <begin position="81"/>
        <end position="96"/>
    </location>
</feature>
<evidence type="ECO:0000256" key="1">
    <source>
        <dbReference type="SAM" id="MobiDB-lite"/>
    </source>
</evidence>
<dbReference type="InterPro" id="IPR029523">
    <property type="entry name" value="INO80B/Ies2"/>
</dbReference>
<proteinExistence type="predicted"/>
<evidence type="ECO:0000313" key="4">
    <source>
        <dbReference type="Proteomes" id="UP000011115"/>
    </source>
</evidence>
<dbReference type="InParanoid" id="M1AB54"/>
<dbReference type="GeneID" id="102602865"/>
<dbReference type="SMART" id="SM01406">
    <property type="entry name" value="PAPA-1"/>
    <property type="match status" value="1"/>
</dbReference>
<dbReference type="OrthoDB" id="2021186at2759"/>
<reference evidence="4" key="1">
    <citation type="journal article" date="2011" name="Nature">
        <title>Genome sequence and analysis of the tuber crop potato.</title>
        <authorList>
            <consortium name="The Potato Genome Sequencing Consortium"/>
        </authorList>
    </citation>
    <scope>NUCLEOTIDE SEQUENCE [LARGE SCALE GENOMIC DNA]</scope>
    <source>
        <strain evidence="4">cv. DM1-3 516 R44</strain>
    </source>
</reference>
<dbReference type="InterPro" id="IPR007529">
    <property type="entry name" value="Znf_HIT"/>
</dbReference>
<dbReference type="GO" id="GO:0031011">
    <property type="term" value="C:Ino80 complex"/>
    <property type="evidence" value="ECO:0000318"/>
    <property type="project" value="GO_Central"/>
</dbReference>
<gene>
    <name evidence="3" type="primary">LOC102602865</name>
</gene>
<dbReference type="FunCoup" id="M1AB54">
    <property type="interactions" value="1400"/>
</dbReference>
<dbReference type="PANTHER" id="PTHR21561:SF25">
    <property type="entry name" value="OS03G0811500 PROTEIN"/>
    <property type="match status" value="1"/>
</dbReference>
<protein>
    <recommendedName>
        <fullName evidence="2">INO80 complex subunit B-like conserved region domain-containing protein</fullName>
    </recommendedName>
</protein>
<dbReference type="KEGG" id="sot:102602865"/>
<feature type="compositionally biased region" description="Acidic residues" evidence="1">
    <location>
        <begin position="307"/>
        <end position="316"/>
    </location>
</feature>
<dbReference type="PaxDb" id="4113-PGSC0003DMT400018788"/>
<evidence type="ECO:0000259" key="2">
    <source>
        <dbReference type="SMART" id="SM01406"/>
    </source>
</evidence>
<dbReference type="RefSeq" id="XP_006355857.2">
    <property type="nucleotide sequence ID" value="XM_006355795.2"/>
</dbReference>
<feature type="compositionally biased region" description="Basic and acidic residues" evidence="1">
    <location>
        <begin position="441"/>
        <end position="450"/>
    </location>
</feature>
<dbReference type="Pfam" id="PF04795">
    <property type="entry name" value="PAPA-1"/>
    <property type="match status" value="1"/>
</dbReference>
<feature type="compositionally biased region" description="Polar residues" evidence="1">
    <location>
        <begin position="166"/>
        <end position="183"/>
    </location>
</feature>
<dbReference type="GO" id="GO:0006338">
    <property type="term" value="P:chromatin remodeling"/>
    <property type="evidence" value="ECO:0007669"/>
    <property type="project" value="InterPro"/>
</dbReference>
<dbReference type="PANTHER" id="PTHR21561">
    <property type="entry name" value="INO80 COMPLEX SUBUNIT B"/>
    <property type="match status" value="1"/>
</dbReference>
<reference evidence="3" key="2">
    <citation type="submission" date="2015-06" db="UniProtKB">
        <authorList>
            <consortium name="EnsemblPlants"/>
        </authorList>
    </citation>
    <scope>IDENTIFICATION</scope>
    <source>
        <strain evidence="3">DM1-3 516 R44</strain>
    </source>
</reference>
<feature type="compositionally biased region" description="Polar residues" evidence="1">
    <location>
        <begin position="68"/>
        <end position="79"/>
    </location>
</feature>
<feature type="region of interest" description="Disordered" evidence="1">
    <location>
        <begin position="1"/>
        <end position="123"/>
    </location>
</feature>
<feature type="region of interest" description="Disordered" evidence="1">
    <location>
        <begin position="548"/>
        <end position="568"/>
    </location>
</feature>
<dbReference type="AlphaFoldDB" id="M1AB54"/>
<dbReference type="Gramene" id="PGSC0003DMT400018788">
    <property type="protein sequence ID" value="PGSC0003DMT400018788"/>
    <property type="gene ID" value="PGSC0003DMG400007283"/>
</dbReference>
<keyword evidence="4" id="KW-1185">Reference proteome</keyword>
<dbReference type="HOGENOM" id="CLU_025232_0_0_1"/>
<feature type="compositionally biased region" description="Polar residues" evidence="1">
    <location>
        <begin position="407"/>
        <end position="419"/>
    </location>
</feature>
<feature type="compositionally biased region" description="Basic residues" evidence="1">
    <location>
        <begin position="16"/>
        <end position="26"/>
    </location>
</feature>
<dbReference type="eggNOG" id="ENOG502QSTQ">
    <property type="taxonomic scope" value="Eukaryota"/>
</dbReference>
<feature type="compositionally biased region" description="Basic and acidic residues" evidence="1">
    <location>
        <begin position="376"/>
        <end position="385"/>
    </location>
</feature>
<organism evidence="3 4">
    <name type="scientific">Solanum tuberosum</name>
    <name type="common">Potato</name>
    <dbReference type="NCBI Taxonomy" id="4113"/>
    <lineage>
        <taxon>Eukaryota</taxon>
        <taxon>Viridiplantae</taxon>
        <taxon>Streptophyta</taxon>
        <taxon>Embryophyta</taxon>
        <taxon>Tracheophyta</taxon>
        <taxon>Spermatophyta</taxon>
        <taxon>Magnoliopsida</taxon>
        <taxon>eudicotyledons</taxon>
        <taxon>Gunneridae</taxon>
        <taxon>Pentapetalae</taxon>
        <taxon>asterids</taxon>
        <taxon>lamiids</taxon>
        <taxon>Solanales</taxon>
        <taxon>Solanaceae</taxon>
        <taxon>Solanoideae</taxon>
        <taxon>Solaneae</taxon>
        <taxon>Solanum</taxon>
    </lineage>
</organism>
<feature type="compositionally biased region" description="Basic and acidic residues" evidence="1">
    <location>
        <begin position="359"/>
        <end position="369"/>
    </location>
</feature>
<feature type="compositionally biased region" description="Low complexity" evidence="1">
    <location>
        <begin position="41"/>
        <end position="53"/>
    </location>
</feature>
<feature type="compositionally biased region" description="Low complexity" evidence="1">
    <location>
        <begin position="152"/>
        <end position="165"/>
    </location>
</feature>
<dbReference type="STRING" id="4113.M1AB54"/>